<comment type="caution">
    <text evidence="2">The sequence shown here is derived from an EMBL/GenBank/DDBJ whole genome shotgun (WGS) entry which is preliminary data.</text>
</comment>
<proteinExistence type="predicted"/>
<dbReference type="Proteomes" id="UP000095463">
    <property type="component" value="Unassembled WGS sequence"/>
</dbReference>
<dbReference type="InterPro" id="IPR050138">
    <property type="entry name" value="DHOase/Allantoinase_Hydrolase"/>
</dbReference>
<dbReference type="GO" id="GO:0006145">
    <property type="term" value="P:purine nucleobase catabolic process"/>
    <property type="evidence" value="ECO:0007669"/>
    <property type="project" value="TreeGrafter"/>
</dbReference>
<reference evidence="2 3" key="1">
    <citation type="journal article" date="2015" name="Genome Announc.">
        <title>Genome Assemblies of Three Soil-Associated Devosia species: D. insulae, D. limi, and D. soli.</title>
        <authorList>
            <person name="Hassan Y.I."/>
            <person name="Lepp D."/>
            <person name="Zhou T."/>
        </authorList>
    </citation>
    <scope>NUCLEOTIDE SEQUENCE [LARGE SCALE GENOMIC DNA]</scope>
    <source>
        <strain evidence="2 3">DS-56</strain>
    </source>
</reference>
<protein>
    <submittedName>
        <fullName evidence="2">Allantoinase</fullName>
    </submittedName>
</protein>
<dbReference type="PANTHER" id="PTHR43668:SF2">
    <property type="entry name" value="ALLANTOINASE"/>
    <property type="match status" value="1"/>
</dbReference>
<feature type="domain" description="Amidohydrolase-related" evidence="1">
    <location>
        <begin position="53"/>
        <end position="428"/>
    </location>
</feature>
<name>A0A1E5XVJ7_9HYPH</name>
<gene>
    <name evidence="2" type="ORF">VW23_010935</name>
</gene>
<sequence>MSDFDLVLAGTVVLPSMVIEDGYVAVRDGKVVHVGEGAPPHAHERHLLGKALILPGAIDAQTHSLSQKNQEDFIWSTRSAAAGGVTTIVDMPYDEGNLVCSAEAVQIKVAHATPQARVDFALYGTINPEDGASRIAEQAAAGVAAFKFSTFGTDPVRFPRISPPLLAEAFAEVAKTGLTAGVHNEDDESVRAAMARVKASGITDWRAHGLSRPPLTELLATLQIYETGAQTGCDAHVVHCSLSRGYDIAADYRAHGFGATIECCIHYLTLDEENDVRRLGGKAKINPPIRPRAEVEALWRQVAAGNVTLVSTDHVSWSEDRKTNPDMLANSSGVPGLEAMVPLFVKGALERGVSLTWAAKLMAANPAKHFRLGQKGALEAGKDADITVLVDRPVVYDAARSGHNVVGWSPYNGIELPWTVAGTWLRGQQVFDGTNVAEPGAGRWVRP</sequence>
<dbReference type="GO" id="GO:0004038">
    <property type="term" value="F:allantoinase activity"/>
    <property type="evidence" value="ECO:0007669"/>
    <property type="project" value="TreeGrafter"/>
</dbReference>
<dbReference type="EMBL" id="LAJE02000067">
    <property type="protein sequence ID" value="OEO32591.1"/>
    <property type="molecule type" value="Genomic_DNA"/>
</dbReference>
<organism evidence="2 3">
    <name type="scientific">Devosia insulae DS-56</name>
    <dbReference type="NCBI Taxonomy" id="1116389"/>
    <lineage>
        <taxon>Bacteria</taxon>
        <taxon>Pseudomonadati</taxon>
        <taxon>Pseudomonadota</taxon>
        <taxon>Alphaproteobacteria</taxon>
        <taxon>Hyphomicrobiales</taxon>
        <taxon>Devosiaceae</taxon>
        <taxon>Devosia</taxon>
    </lineage>
</organism>
<dbReference type="Gene3D" id="3.20.20.140">
    <property type="entry name" value="Metal-dependent hydrolases"/>
    <property type="match status" value="1"/>
</dbReference>
<dbReference type="SUPFAM" id="SSF51338">
    <property type="entry name" value="Composite domain of metallo-dependent hydrolases"/>
    <property type="match status" value="1"/>
</dbReference>
<dbReference type="OrthoDB" id="9775759at2"/>
<evidence type="ECO:0000313" key="3">
    <source>
        <dbReference type="Proteomes" id="UP000095463"/>
    </source>
</evidence>
<dbReference type="GO" id="GO:0005737">
    <property type="term" value="C:cytoplasm"/>
    <property type="evidence" value="ECO:0007669"/>
    <property type="project" value="TreeGrafter"/>
</dbReference>
<dbReference type="PANTHER" id="PTHR43668">
    <property type="entry name" value="ALLANTOINASE"/>
    <property type="match status" value="1"/>
</dbReference>
<dbReference type="InterPro" id="IPR032466">
    <property type="entry name" value="Metal_Hydrolase"/>
</dbReference>
<keyword evidence="3" id="KW-1185">Reference proteome</keyword>
<dbReference type="Pfam" id="PF01979">
    <property type="entry name" value="Amidohydro_1"/>
    <property type="match status" value="1"/>
</dbReference>
<dbReference type="SUPFAM" id="SSF51556">
    <property type="entry name" value="Metallo-dependent hydrolases"/>
    <property type="match status" value="1"/>
</dbReference>
<accession>A0A1E5XVJ7</accession>
<dbReference type="InterPro" id="IPR006680">
    <property type="entry name" value="Amidohydro-rel"/>
</dbReference>
<evidence type="ECO:0000259" key="1">
    <source>
        <dbReference type="Pfam" id="PF01979"/>
    </source>
</evidence>
<evidence type="ECO:0000313" key="2">
    <source>
        <dbReference type="EMBL" id="OEO32591.1"/>
    </source>
</evidence>
<dbReference type="Gene3D" id="2.30.40.10">
    <property type="entry name" value="Urease, subunit C, domain 1"/>
    <property type="match status" value="1"/>
</dbReference>
<dbReference type="InterPro" id="IPR011059">
    <property type="entry name" value="Metal-dep_hydrolase_composite"/>
</dbReference>
<dbReference type="RefSeq" id="WP_069908284.1">
    <property type="nucleotide sequence ID" value="NZ_LAJE02000067.1"/>
</dbReference>
<dbReference type="AlphaFoldDB" id="A0A1E5XVJ7"/>